<feature type="binding site" evidence="12">
    <location>
        <position position="111"/>
    </location>
    <ligand>
        <name>K(+)</name>
        <dbReference type="ChEBI" id="CHEBI:29103"/>
    </ligand>
</feature>
<feature type="binding site" evidence="12">
    <location>
        <position position="112"/>
    </location>
    <ligand>
        <name>K(+)</name>
        <dbReference type="ChEBI" id="CHEBI:29103"/>
    </ligand>
</feature>
<evidence type="ECO:0000256" key="3">
    <source>
        <dbReference type="ARBA" id="ARBA00022448"/>
    </source>
</evidence>
<keyword evidence="10" id="KW-0406">Ion transport</keyword>
<organism evidence="14 15">
    <name type="scientific">Waltera intestinalis</name>
    <dbReference type="NCBI Taxonomy" id="2606635"/>
    <lineage>
        <taxon>Bacteria</taxon>
        <taxon>Bacillati</taxon>
        <taxon>Bacillota</taxon>
        <taxon>Clostridia</taxon>
        <taxon>Lachnospirales</taxon>
        <taxon>Lachnospiraceae</taxon>
        <taxon>Waltera</taxon>
    </lineage>
</organism>
<dbReference type="PANTHER" id="PTHR32024:SF2">
    <property type="entry name" value="TRK SYSTEM POTASSIUM UPTAKE PROTEIN TRKG-RELATED"/>
    <property type="match status" value="1"/>
</dbReference>
<keyword evidence="8 12" id="KW-0630">Potassium</keyword>
<gene>
    <name evidence="14" type="ORF">FYJ59_10925</name>
</gene>
<reference evidence="14 15" key="1">
    <citation type="submission" date="2019-08" db="EMBL/GenBank/DDBJ databases">
        <title>In-depth cultivation of the pig gut microbiome towards novel bacterial diversity and tailored functional studies.</title>
        <authorList>
            <person name="Wylensek D."/>
            <person name="Hitch T.C.A."/>
            <person name="Clavel T."/>
        </authorList>
    </citation>
    <scope>NUCLEOTIDE SEQUENCE [LARGE SCALE GENOMIC DNA]</scope>
    <source>
        <strain evidence="14 15">WCA3-601-WT-6H</strain>
    </source>
</reference>
<sequence>MNFAILSFIIGFILQFEALFLLLPWIVGMIYGEYHVALIYLATAVVCFILGKLLSFRHTGRFKELYVREGFTAVALGWFVMSVFGAIPFVLTGEIPFYIDALFETISGFTTTGSSILSDVEALSYASLFWRSFTHWIGGMGVFVFIMAILPMMGGSTMNLMRAESPGPSVGKLVPRVRDTAKILYGLYMAITVLGVIMLCLCGMPLFDSLCTTFGSVGTGGFGIKNSSIGGYSPLIQNAVTVLMILSGVNYTVYFCLLSKQFKEAFSIEEVRWYFLIIFASALTIAWNIRPLYATLGETLRYSFFQVGTIITTTGFATTDFNLWPQLSKTILLLLMMIGACAGSTGGGMKVSRVLILFKAIRKELSMMIHPRMVKKIKMDGHNLSHETLRSTNVYMTAYFIVLFVSLLIVSLDEYDLTTNFTAVLATLNNIGPGLELVGPTQNFALFSPLSKCVLMFDMLAGRLELFPMLVILLPSCWKKY</sequence>
<dbReference type="RefSeq" id="WP_154497145.1">
    <property type="nucleotide sequence ID" value="NZ_VUMU01000014.1"/>
</dbReference>
<keyword evidence="12" id="KW-0479">Metal-binding</keyword>
<feature type="transmembrane region" description="Helical" evidence="13">
    <location>
        <begin position="331"/>
        <end position="358"/>
    </location>
</feature>
<keyword evidence="4" id="KW-1003">Cell membrane</keyword>
<evidence type="ECO:0000256" key="9">
    <source>
        <dbReference type="ARBA" id="ARBA00022989"/>
    </source>
</evidence>
<protein>
    <submittedName>
        <fullName evidence="14">TrkH family potassium uptake protein</fullName>
    </submittedName>
</protein>
<comment type="subcellular location">
    <subcellularLocation>
        <location evidence="1">Cell inner membrane</location>
        <topology evidence="1">Multi-pass membrane protein</topology>
    </subcellularLocation>
</comment>
<accession>A0A6L5YKG0</accession>
<evidence type="ECO:0000313" key="14">
    <source>
        <dbReference type="EMBL" id="MST58741.1"/>
    </source>
</evidence>
<feature type="transmembrane region" description="Helical" evidence="13">
    <location>
        <begin position="34"/>
        <end position="54"/>
    </location>
</feature>
<dbReference type="GO" id="GO:0015379">
    <property type="term" value="F:potassium:chloride symporter activity"/>
    <property type="evidence" value="ECO:0007669"/>
    <property type="project" value="InterPro"/>
</dbReference>
<name>A0A6L5YKG0_9FIRM</name>
<feature type="transmembrane region" description="Helical" evidence="13">
    <location>
        <begin position="271"/>
        <end position="289"/>
    </location>
</feature>
<evidence type="ECO:0000256" key="5">
    <source>
        <dbReference type="ARBA" id="ARBA00022519"/>
    </source>
</evidence>
<evidence type="ECO:0000256" key="6">
    <source>
        <dbReference type="ARBA" id="ARBA00022538"/>
    </source>
</evidence>
<comment type="similarity">
    <text evidence="2">Belongs to the TrkH potassium transport family.</text>
</comment>
<evidence type="ECO:0000256" key="13">
    <source>
        <dbReference type="SAM" id="Phobius"/>
    </source>
</evidence>
<dbReference type="InterPro" id="IPR003445">
    <property type="entry name" value="Cat_transpt"/>
</dbReference>
<dbReference type="EMBL" id="VUMU01000014">
    <property type="protein sequence ID" value="MST58741.1"/>
    <property type="molecule type" value="Genomic_DNA"/>
</dbReference>
<dbReference type="InterPro" id="IPR004772">
    <property type="entry name" value="TrkH"/>
</dbReference>
<dbReference type="PIRSF" id="PIRSF006247">
    <property type="entry name" value="TrkH"/>
    <property type="match status" value="1"/>
</dbReference>
<evidence type="ECO:0000256" key="2">
    <source>
        <dbReference type="ARBA" id="ARBA00009137"/>
    </source>
</evidence>
<dbReference type="AlphaFoldDB" id="A0A6L5YKG0"/>
<feature type="binding site" evidence="12">
    <location>
        <position position="314"/>
    </location>
    <ligand>
        <name>K(+)</name>
        <dbReference type="ChEBI" id="CHEBI:29103"/>
    </ligand>
</feature>
<comment type="caution">
    <text evidence="14">The sequence shown here is derived from an EMBL/GenBank/DDBJ whole genome shotgun (WGS) entry which is preliminary data.</text>
</comment>
<keyword evidence="6" id="KW-0633">Potassium transport</keyword>
<keyword evidence="15" id="KW-1185">Reference proteome</keyword>
<feature type="transmembrane region" description="Helical" evidence="13">
    <location>
        <begin position="183"/>
        <end position="207"/>
    </location>
</feature>
<keyword evidence="9 13" id="KW-1133">Transmembrane helix</keyword>
<evidence type="ECO:0000256" key="12">
    <source>
        <dbReference type="PIRSR" id="PIRSR006247-1"/>
    </source>
</evidence>
<evidence type="ECO:0000256" key="8">
    <source>
        <dbReference type="ARBA" id="ARBA00022958"/>
    </source>
</evidence>
<feature type="binding site" evidence="12">
    <location>
        <position position="313"/>
    </location>
    <ligand>
        <name>K(+)</name>
        <dbReference type="ChEBI" id="CHEBI:29103"/>
    </ligand>
</feature>
<dbReference type="GO" id="GO:0046872">
    <property type="term" value="F:metal ion binding"/>
    <property type="evidence" value="ECO:0007669"/>
    <property type="project" value="UniProtKB-KW"/>
</dbReference>
<dbReference type="Proteomes" id="UP000476055">
    <property type="component" value="Unassembled WGS sequence"/>
</dbReference>
<proteinExistence type="inferred from homology"/>
<keyword evidence="3" id="KW-0813">Transport</keyword>
<evidence type="ECO:0000256" key="7">
    <source>
        <dbReference type="ARBA" id="ARBA00022692"/>
    </source>
</evidence>
<evidence type="ECO:0000256" key="1">
    <source>
        <dbReference type="ARBA" id="ARBA00004429"/>
    </source>
</evidence>
<evidence type="ECO:0000256" key="4">
    <source>
        <dbReference type="ARBA" id="ARBA00022475"/>
    </source>
</evidence>
<evidence type="ECO:0000256" key="11">
    <source>
        <dbReference type="ARBA" id="ARBA00023136"/>
    </source>
</evidence>
<dbReference type="PANTHER" id="PTHR32024">
    <property type="entry name" value="TRK SYSTEM POTASSIUM UPTAKE PROTEIN TRKG-RELATED"/>
    <property type="match status" value="1"/>
</dbReference>
<feature type="transmembrane region" description="Helical" evidence="13">
    <location>
        <begin position="394"/>
        <end position="412"/>
    </location>
</feature>
<dbReference type="GO" id="GO:0005886">
    <property type="term" value="C:plasma membrane"/>
    <property type="evidence" value="ECO:0007669"/>
    <property type="project" value="UniProtKB-SubCell"/>
</dbReference>
<keyword evidence="11 13" id="KW-0472">Membrane</keyword>
<feature type="transmembrane region" description="Helical" evidence="13">
    <location>
        <begin position="133"/>
        <end position="153"/>
    </location>
</feature>
<feature type="binding site" evidence="12">
    <location>
        <position position="430"/>
    </location>
    <ligand>
        <name>K(+)</name>
        <dbReference type="ChEBI" id="CHEBI:29103"/>
    </ligand>
</feature>
<evidence type="ECO:0000256" key="10">
    <source>
        <dbReference type="ARBA" id="ARBA00023065"/>
    </source>
</evidence>
<keyword evidence="5" id="KW-0997">Cell inner membrane</keyword>
<feature type="transmembrane region" description="Helical" evidence="13">
    <location>
        <begin position="66"/>
        <end position="91"/>
    </location>
</feature>
<keyword evidence="7 13" id="KW-0812">Transmembrane</keyword>
<dbReference type="Pfam" id="PF02386">
    <property type="entry name" value="TrkH"/>
    <property type="match status" value="1"/>
</dbReference>
<feature type="transmembrane region" description="Helical" evidence="13">
    <location>
        <begin position="235"/>
        <end position="259"/>
    </location>
</feature>
<feature type="binding site" evidence="12">
    <location>
        <position position="220"/>
    </location>
    <ligand>
        <name>K(+)</name>
        <dbReference type="ChEBI" id="CHEBI:29103"/>
    </ligand>
</feature>
<evidence type="ECO:0000313" key="15">
    <source>
        <dbReference type="Proteomes" id="UP000476055"/>
    </source>
</evidence>